<accession>F6EZN6</accession>
<dbReference type="Proteomes" id="UP000007150">
    <property type="component" value="Chromosome 1"/>
</dbReference>
<dbReference type="HOGENOM" id="CLU_1481110_0_0_5"/>
<dbReference type="AlphaFoldDB" id="F6EZN6"/>
<evidence type="ECO:0008006" key="3">
    <source>
        <dbReference type="Google" id="ProtNLM"/>
    </source>
</evidence>
<dbReference type="InterPro" id="IPR038765">
    <property type="entry name" value="Papain-like_cys_pep_sf"/>
</dbReference>
<reference evidence="1 2" key="1">
    <citation type="submission" date="2011-05" db="EMBL/GenBank/DDBJ databases">
        <title>Complete sequence of chromosome 1 of Sphingobium chlorophenolicum L-1.</title>
        <authorList>
            <consortium name="US DOE Joint Genome Institute"/>
            <person name="Lucas S."/>
            <person name="Han J."/>
            <person name="Lapidus A."/>
            <person name="Cheng J.-F."/>
            <person name="Goodwin L."/>
            <person name="Pitluck S."/>
            <person name="Peters L."/>
            <person name="Daligault H."/>
            <person name="Han C."/>
            <person name="Tapia R."/>
            <person name="Land M."/>
            <person name="Hauser L."/>
            <person name="Kyrpides N."/>
            <person name="Ivanova N."/>
            <person name="Pagani I."/>
            <person name="Turner P."/>
            <person name="Copley S."/>
            <person name="Woyke T."/>
        </authorList>
    </citation>
    <scope>NUCLEOTIDE SEQUENCE [LARGE SCALE GENOMIC DNA]</scope>
    <source>
        <strain evidence="1 2">L-1</strain>
    </source>
</reference>
<name>F6EZN6_SPHCR</name>
<keyword evidence="2" id="KW-1185">Reference proteome</keyword>
<evidence type="ECO:0000313" key="2">
    <source>
        <dbReference type="Proteomes" id="UP000007150"/>
    </source>
</evidence>
<gene>
    <name evidence="1" type="ORF">Sphch_2573</name>
</gene>
<proteinExistence type="predicted"/>
<dbReference type="KEGG" id="sch:Sphch_2573"/>
<organism evidence="1 2">
    <name type="scientific">Sphingobium chlorophenolicum L-1</name>
    <dbReference type="NCBI Taxonomy" id="690566"/>
    <lineage>
        <taxon>Bacteria</taxon>
        <taxon>Pseudomonadati</taxon>
        <taxon>Pseudomonadota</taxon>
        <taxon>Alphaproteobacteria</taxon>
        <taxon>Sphingomonadales</taxon>
        <taxon>Sphingomonadaceae</taxon>
        <taxon>Sphingobium</taxon>
    </lineage>
</organism>
<protein>
    <recommendedName>
        <fullName evidence="3">Peptidase C39 domain-containing protein</fullName>
    </recommendedName>
</protein>
<dbReference type="SUPFAM" id="SSF54001">
    <property type="entry name" value="Cysteine proteinases"/>
    <property type="match status" value="1"/>
</dbReference>
<evidence type="ECO:0000313" key="1">
    <source>
        <dbReference type="EMBL" id="AEG50220.1"/>
    </source>
</evidence>
<dbReference type="EMBL" id="CP002798">
    <property type="protein sequence ID" value="AEG50220.1"/>
    <property type="molecule type" value="Genomic_DNA"/>
</dbReference>
<sequence>MHRNIEATDGLPPSCQLDAARHIEPIEQGSIDHLCGLYAAINALRLVTPRSSQRDQMLFEAGIGYLDKKDRLSTVLTEGMPKRLFVGLAHQLAKRRDLQIERIASSGTRHRPEEAIMNAIAAGMPVLASIDPPLDHYSVIFGYSPTRWLLFDSYGYKWLSRVQCAFGRAPTVRHTLSCWRIE</sequence>
<dbReference type="STRING" id="690566.Sphch_2573"/>
<dbReference type="RefSeq" id="WP_013848456.1">
    <property type="nucleotide sequence ID" value="NC_015593.1"/>
</dbReference>